<dbReference type="EMBL" id="OV651818">
    <property type="protein sequence ID" value="CAH1112154.1"/>
    <property type="molecule type" value="Genomic_DNA"/>
</dbReference>
<proteinExistence type="predicted"/>
<evidence type="ECO:0000256" key="1">
    <source>
        <dbReference type="SAM" id="MobiDB-lite"/>
    </source>
</evidence>
<name>A0A9P0D5E1_9CUCU</name>
<dbReference type="AlphaFoldDB" id="A0A9P0D5E1"/>
<accession>A0A9P0D5E1</accession>
<evidence type="ECO:0000313" key="3">
    <source>
        <dbReference type="Proteomes" id="UP001153636"/>
    </source>
</evidence>
<feature type="compositionally biased region" description="Polar residues" evidence="1">
    <location>
        <begin position="28"/>
        <end position="41"/>
    </location>
</feature>
<reference evidence="2" key="1">
    <citation type="submission" date="2022-01" db="EMBL/GenBank/DDBJ databases">
        <authorList>
            <person name="King R."/>
        </authorList>
    </citation>
    <scope>NUCLEOTIDE SEQUENCE</scope>
</reference>
<sequence>MLNMSTEQKIREWFVEVSSLFEEEYANNEQTSTTLPQQSLDQIPPEGDISSQKTLEIETCVKTPEKLIPVFIVTSVSVLTKDEPLVEPSQILIPPKRSLANIFDDTVPWPTQKPILNKRKREYTPSDITCDRWVE</sequence>
<protein>
    <submittedName>
        <fullName evidence="2">Uncharacterized protein</fullName>
    </submittedName>
</protein>
<evidence type="ECO:0000313" key="2">
    <source>
        <dbReference type="EMBL" id="CAH1112154.1"/>
    </source>
</evidence>
<gene>
    <name evidence="2" type="ORF">PSYICH_LOCUS12023</name>
</gene>
<dbReference type="OrthoDB" id="6626399at2759"/>
<keyword evidence="3" id="KW-1185">Reference proteome</keyword>
<organism evidence="2 3">
    <name type="scientific">Psylliodes chrysocephalus</name>
    <dbReference type="NCBI Taxonomy" id="3402493"/>
    <lineage>
        <taxon>Eukaryota</taxon>
        <taxon>Metazoa</taxon>
        <taxon>Ecdysozoa</taxon>
        <taxon>Arthropoda</taxon>
        <taxon>Hexapoda</taxon>
        <taxon>Insecta</taxon>
        <taxon>Pterygota</taxon>
        <taxon>Neoptera</taxon>
        <taxon>Endopterygota</taxon>
        <taxon>Coleoptera</taxon>
        <taxon>Polyphaga</taxon>
        <taxon>Cucujiformia</taxon>
        <taxon>Chrysomeloidea</taxon>
        <taxon>Chrysomelidae</taxon>
        <taxon>Galerucinae</taxon>
        <taxon>Alticini</taxon>
        <taxon>Psylliodes</taxon>
    </lineage>
</organism>
<feature type="region of interest" description="Disordered" evidence="1">
    <location>
        <begin position="28"/>
        <end position="48"/>
    </location>
</feature>
<dbReference type="Proteomes" id="UP001153636">
    <property type="component" value="Chromosome 6"/>
</dbReference>